<evidence type="ECO:0000313" key="2">
    <source>
        <dbReference type="Proteomes" id="UP000602510"/>
    </source>
</evidence>
<reference evidence="1" key="1">
    <citation type="submission" date="2020-04" db="EMBL/GenBank/DDBJ databases">
        <title>Hybrid Assembly of Korean Phytophthora infestans isolates.</title>
        <authorList>
            <person name="Prokchorchik M."/>
            <person name="Lee Y."/>
            <person name="Seo J."/>
            <person name="Cho J.-H."/>
            <person name="Park Y.-E."/>
            <person name="Jang D.-C."/>
            <person name="Im J.-S."/>
            <person name="Choi J.-G."/>
            <person name="Park H.-J."/>
            <person name="Lee G.-B."/>
            <person name="Lee Y.-G."/>
            <person name="Hong S.-Y."/>
            <person name="Cho K."/>
            <person name="Sohn K.H."/>
        </authorList>
    </citation>
    <scope>NUCLEOTIDE SEQUENCE</scope>
    <source>
        <strain evidence="1">KR_1_A1</strain>
    </source>
</reference>
<dbReference type="EMBL" id="WSZM01000331">
    <property type="protein sequence ID" value="KAF4035086.1"/>
    <property type="molecule type" value="Genomic_DNA"/>
</dbReference>
<dbReference type="Proteomes" id="UP000602510">
    <property type="component" value="Unassembled WGS sequence"/>
</dbReference>
<gene>
    <name evidence="1" type="ORF">GN244_ATG12855</name>
</gene>
<dbReference type="AlphaFoldDB" id="A0A833S744"/>
<comment type="caution">
    <text evidence="1">The sequence shown here is derived from an EMBL/GenBank/DDBJ whole genome shotgun (WGS) entry which is preliminary data.</text>
</comment>
<keyword evidence="2" id="KW-1185">Reference proteome</keyword>
<protein>
    <submittedName>
        <fullName evidence="1">Uncharacterized protein</fullName>
    </submittedName>
</protein>
<evidence type="ECO:0000313" key="1">
    <source>
        <dbReference type="EMBL" id="KAF4035086.1"/>
    </source>
</evidence>
<organism evidence="1 2">
    <name type="scientific">Phytophthora infestans</name>
    <name type="common">Potato late blight agent</name>
    <name type="synonym">Botrytis infestans</name>
    <dbReference type="NCBI Taxonomy" id="4787"/>
    <lineage>
        <taxon>Eukaryota</taxon>
        <taxon>Sar</taxon>
        <taxon>Stramenopiles</taxon>
        <taxon>Oomycota</taxon>
        <taxon>Peronosporomycetes</taxon>
        <taxon>Peronosporales</taxon>
        <taxon>Peronosporaceae</taxon>
        <taxon>Phytophthora</taxon>
    </lineage>
</organism>
<name>A0A833S744_PHYIN</name>
<proteinExistence type="predicted"/>
<sequence length="220" mass="24740">MRMLEQRKDVELYTAYLTEIGSNFSSVESVLAAKGVESMHEGVVKSVVNSSDGTAKYFQYRRKTVFLLDADNLCHSVWKLTQLRYQLQDRQVCAASSSDSSYAVKFRFIKSLALLVPQGDDAFKGMNSSESGWIRLRQSNAGTVMDMYMNQVPVCLNTVQSCDPRVAQFVETVIDFGQDNEQHVIGGIASLSLDDDRNSLERSKLTELTERLSLQQLKVE</sequence>
<accession>A0A833S744</accession>